<gene>
    <name evidence="6" type="ORF">HRQ87_18535</name>
</gene>
<proteinExistence type="predicted"/>
<keyword evidence="3" id="KW-0812">Transmembrane</keyword>
<dbReference type="Pfam" id="PF08541">
    <property type="entry name" value="ACP_syn_III_C"/>
    <property type="match status" value="1"/>
</dbReference>
<evidence type="ECO:0000313" key="7">
    <source>
        <dbReference type="Proteomes" id="UP000777935"/>
    </source>
</evidence>
<dbReference type="InterPro" id="IPR013751">
    <property type="entry name" value="ACP_syn_III_N"/>
</dbReference>
<keyword evidence="1" id="KW-0808">Transferase</keyword>
<evidence type="ECO:0000256" key="3">
    <source>
        <dbReference type="SAM" id="Phobius"/>
    </source>
</evidence>
<dbReference type="CDD" id="cd00830">
    <property type="entry name" value="KAS_III"/>
    <property type="match status" value="1"/>
</dbReference>
<dbReference type="Gene3D" id="3.40.47.10">
    <property type="match status" value="1"/>
</dbReference>
<protein>
    <submittedName>
        <fullName evidence="6">Ketoacyl-ACP synthase III</fullName>
    </submittedName>
</protein>
<evidence type="ECO:0000256" key="2">
    <source>
        <dbReference type="ARBA" id="ARBA00023315"/>
    </source>
</evidence>
<dbReference type="PANTHER" id="PTHR34069:SF2">
    <property type="entry name" value="BETA-KETOACYL-[ACYL-CARRIER-PROTEIN] SYNTHASE III"/>
    <property type="match status" value="1"/>
</dbReference>
<evidence type="ECO:0000259" key="5">
    <source>
        <dbReference type="Pfam" id="PF08545"/>
    </source>
</evidence>
<dbReference type="Proteomes" id="UP000777935">
    <property type="component" value="Unassembled WGS sequence"/>
</dbReference>
<feature type="transmembrane region" description="Helical" evidence="3">
    <location>
        <begin position="306"/>
        <end position="325"/>
    </location>
</feature>
<organism evidence="6 7">
    <name type="scientific">Parasulfitobacter algicola</name>
    <dbReference type="NCBI Taxonomy" id="2614809"/>
    <lineage>
        <taxon>Bacteria</taxon>
        <taxon>Pseudomonadati</taxon>
        <taxon>Pseudomonadota</taxon>
        <taxon>Alphaproteobacteria</taxon>
        <taxon>Rhodobacterales</taxon>
        <taxon>Roseobacteraceae</taxon>
        <taxon>Parasulfitobacter</taxon>
    </lineage>
</organism>
<evidence type="ECO:0000259" key="4">
    <source>
        <dbReference type="Pfam" id="PF08541"/>
    </source>
</evidence>
<accession>A0ABX2J0V3</accession>
<sequence length="326" mass="35346">MSVIDQKSFVQTQTCIRVISTGISVPETVYTNDDIRNKFNPGLNCDWVSRKLGIVERRVSQPDLLTSDLAADAARNALHQANISGDSIDLLIVATATPDRQAPATACFVQQKAGLCNAISFDVSAVCSGFLYAMTVATSFLKCGQAKRAMIVGADTFSRITDWERADAVFFGDGAGAAILEASPRKNAVFDAQLYSNGNDADVFTVYPDHTTFTMNPSDVLRAALDAIPQCAERVLTRNGLAVEDIDVVIPHQPSINLLRKLSERTGIEFEKFCLNMDRYANTAGATIPIILHESIENERIKKDDLVFFAAAGAGFTAGAAILRWN</sequence>
<evidence type="ECO:0000313" key="6">
    <source>
        <dbReference type="EMBL" id="NSX56784.1"/>
    </source>
</evidence>
<feature type="domain" description="Beta-ketoacyl-[acyl-carrier-protein] synthase III C-terminal" evidence="4">
    <location>
        <begin position="236"/>
        <end position="325"/>
    </location>
</feature>
<dbReference type="NCBIfam" id="NF006829">
    <property type="entry name" value="PRK09352.1"/>
    <property type="match status" value="1"/>
</dbReference>
<keyword evidence="7" id="KW-1185">Reference proteome</keyword>
<dbReference type="SUPFAM" id="SSF53901">
    <property type="entry name" value="Thiolase-like"/>
    <property type="match status" value="1"/>
</dbReference>
<comment type="caution">
    <text evidence="6">The sequence shown here is derived from an EMBL/GenBank/DDBJ whole genome shotgun (WGS) entry which is preliminary data.</text>
</comment>
<dbReference type="PANTHER" id="PTHR34069">
    <property type="entry name" value="3-OXOACYL-[ACYL-CARRIER-PROTEIN] SYNTHASE 3"/>
    <property type="match status" value="1"/>
</dbReference>
<keyword evidence="2" id="KW-0012">Acyltransferase</keyword>
<dbReference type="RefSeq" id="WP_174139936.1">
    <property type="nucleotide sequence ID" value="NZ_JABUFE010000019.1"/>
</dbReference>
<reference evidence="6 7" key="1">
    <citation type="submission" date="2020-06" db="EMBL/GenBank/DDBJ databases">
        <title>Sulfitobacter algicola sp. nov., isolated from green algae.</title>
        <authorList>
            <person name="Wang C."/>
        </authorList>
    </citation>
    <scope>NUCLEOTIDE SEQUENCE [LARGE SCALE GENOMIC DNA]</scope>
    <source>
        <strain evidence="6 7">1151</strain>
    </source>
</reference>
<keyword evidence="3" id="KW-0472">Membrane</keyword>
<dbReference type="InterPro" id="IPR013747">
    <property type="entry name" value="ACP_syn_III_C"/>
</dbReference>
<name>A0ABX2J0V3_9RHOB</name>
<evidence type="ECO:0000256" key="1">
    <source>
        <dbReference type="ARBA" id="ARBA00022679"/>
    </source>
</evidence>
<dbReference type="Pfam" id="PF08545">
    <property type="entry name" value="ACP_syn_III"/>
    <property type="match status" value="1"/>
</dbReference>
<feature type="domain" description="Beta-ketoacyl-[acyl-carrier-protein] synthase III N-terminal" evidence="5">
    <location>
        <begin position="121"/>
        <end position="198"/>
    </location>
</feature>
<dbReference type="InterPro" id="IPR016039">
    <property type="entry name" value="Thiolase-like"/>
</dbReference>
<keyword evidence="3" id="KW-1133">Transmembrane helix</keyword>
<dbReference type="EMBL" id="JABUFE010000019">
    <property type="protein sequence ID" value="NSX56784.1"/>
    <property type="molecule type" value="Genomic_DNA"/>
</dbReference>